<accession>A0A210QA21</accession>
<name>A0A210QA21_MIZYE</name>
<protein>
    <submittedName>
        <fullName evidence="1">Uncharacterized protein</fullName>
    </submittedName>
</protein>
<reference evidence="1 2" key="1">
    <citation type="journal article" date="2017" name="Nat. Ecol. Evol.">
        <title>Scallop genome provides insights into evolution of bilaterian karyotype and development.</title>
        <authorList>
            <person name="Wang S."/>
            <person name="Zhang J."/>
            <person name="Jiao W."/>
            <person name="Li J."/>
            <person name="Xun X."/>
            <person name="Sun Y."/>
            <person name="Guo X."/>
            <person name="Huan P."/>
            <person name="Dong B."/>
            <person name="Zhang L."/>
            <person name="Hu X."/>
            <person name="Sun X."/>
            <person name="Wang J."/>
            <person name="Zhao C."/>
            <person name="Wang Y."/>
            <person name="Wang D."/>
            <person name="Huang X."/>
            <person name="Wang R."/>
            <person name="Lv J."/>
            <person name="Li Y."/>
            <person name="Zhang Z."/>
            <person name="Liu B."/>
            <person name="Lu W."/>
            <person name="Hui Y."/>
            <person name="Liang J."/>
            <person name="Zhou Z."/>
            <person name="Hou R."/>
            <person name="Li X."/>
            <person name="Liu Y."/>
            <person name="Li H."/>
            <person name="Ning X."/>
            <person name="Lin Y."/>
            <person name="Zhao L."/>
            <person name="Xing Q."/>
            <person name="Dou J."/>
            <person name="Li Y."/>
            <person name="Mao J."/>
            <person name="Guo H."/>
            <person name="Dou H."/>
            <person name="Li T."/>
            <person name="Mu C."/>
            <person name="Jiang W."/>
            <person name="Fu Q."/>
            <person name="Fu X."/>
            <person name="Miao Y."/>
            <person name="Liu J."/>
            <person name="Yu Q."/>
            <person name="Li R."/>
            <person name="Liao H."/>
            <person name="Li X."/>
            <person name="Kong Y."/>
            <person name="Jiang Z."/>
            <person name="Chourrout D."/>
            <person name="Li R."/>
            <person name="Bao Z."/>
        </authorList>
    </citation>
    <scope>NUCLEOTIDE SEQUENCE [LARGE SCALE GENOMIC DNA]</scope>
    <source>
        <strain evidence="1 2">PY_sf001</strain>
    </source>
</reference>
<dbReference type="Proteomes" id="UP000242188">
    <property type="component" value="Unassembled WGS sequence"/>
</dbReference>
<gene>
    <name evidence="1" type="ORF">KP79_PYT21065</name>
</gene>
<organism evidence="1 2">
    <name type="scientific">Mizuhopecten yessoensis</name>
    <name type="common">Japanese scallop</name>
    <name type="synonym">Patinopecten yessoensis</name>
    <dbReference type="NCBI Taxonomy" id="6573"/>
    <lineage>
        <taxon>Eukaryota</taxon>
        <taxon>Metazoa</taxon>
        <taxon>Spiralia</taxon>
        <taxon>Lophotrochozoa</taxon>
        <taxon>Mollusca</taxon>
        <taxon>Bivalvia</taxon>
        <taxon>Autobranchia</taxon>
        <taxon>Pteriomorphia</taxon>
        <taxon>Pectinida</taxon>
        <taxon>Pectinoidea</taxon>
        <taxon>Pectinidae</taxon>
        <taxon>Mizuhopecten</taxon>
    </lineage>
</organism>
<dbReference type="AlphaFoldDB" id="A0A210QA21"/>
<sequence>MEHNYNCVTLSIEDAQHRPNVNLSAFKVTPKKGESLLITLTIVCRQHHTEIRVLGLPTVVLLVKQEREAHAVDYRTFHWWHLISGTHWNNCLLSEEGLVRFQMSTTAEKVFVKCQRNVFIIQDRKNEFL</sequence>
<evidence type="ECO:0000313" key="2">
    <source>
        <dbReference type="Proteomes" id="UP000242188"/>
    </source>
</evidence>
<keyword evidence="2" id="KW-1185">Reference proteome</keyword>
<comment type="caution">
    <text evidence="1">The sequence shown here is derived from an EMBL/GenBank/DDBJ whole genome shotgun (WGS) entry which is preliminary data.</text>
</comment>
<proteinExistence type="predicted"/>
<dbReference type="EMBL" id="NEDP02004428">
    <property type="protein sequence ID" value="OWF45586.1"/>
    <property type="molecule type" value="Genomic_DNA"/>
</dbReference>
<evidence type="ECO:0000313" key="1">
    <source>
        <dbReference type="EMBL" id="OWF45586.1"/>
    </source>
</evidence>